<evidence type="ECO:0000313" key="3">
    <source>
        <dbReference type="Proteomes" id="UP000236755"/>
    </source>
</evidence>
<feature type="compositionally biased region" description="Low complexity" evidence="1">
    <location>
        <begin position="30"/>
        <end position="63"/>
    </location>
</feature>
<name>A0A1H3VNL5_9EURY</name>
<feature type="region of interest" description="Disordered" evidence="1">
    <location>
        <begin position="23"/>
        <end position="63"/>
    </location>
</feature>
<dbReference type="RefSeq" id="WP_092629739.1">
    <property type="nucleotide sequence ID" value="NZ_FNQT01000001.1"/>
</dbReference>
<evidence type="ECO:0000313" key="2">
    <source>
        <dbReference type="EMBL" id="SDZ75682.1"/>
    </source>
</evidence>
<proteinExistence type="predicted"/>
<gene>
    <name evidence="2" type="ORF">SAMN04488065_0071</name>
</gene>
<organism evidence="2 3">
    <name type="scientific">Haloplanus vescus</name>
    <dbReference type="NCBI Taxonomy" id="555874"/>
    <lineage>
        <taxon>Archaea</taxon>
        <taxon>Methanobacteriati</taxon>
        <taxon>Methanobacteriota</taxon>
        <taxon>Stenosarchaea group</taxon>
        <taxon>Halobacteria</taxon>
        <taxon>Halobacteriales</taxon>
        <taxon>Haloferacaceae</taxon>
        <taxon>Haloplanus</taxon>
    </lineage>
</organism>
<dbReference type="Proteomes" id="UP000236755">
    <property type="component" value="Unassembled WGS sequence"/>
</dbReference>
<evidence type="ECO:0000256" key="1">
    <source>
        <dbReference type="SAM" id="MobiDB-lite"/>
    </source>
</evidence>
<reference evidence="2 3" key="1">
    <citation type="submission" date="2016-10" db="EMBL/GenBank/DDBJ databases">
        <authorList>
            <person name="de Groot N.N."/>
        </authorList>
    </citation>
    <scope>NUCLEOTIDE SEQUENCE [LARGE SCALE GENOMIC DNA]</scope>
    <source>
        <strain evidence="2 3">CGMCC 1.8712</strain>
    </source>
</reference>
<sequence length="424" mass="45830">MPFTRRNVLAAAALAQATALSGCFGGGGDTETTPTDSGPTDEQSATGTATATATQSPSATPTATPVADAELAAATTAIVDEYAWFRDDYDSALTQFRVAVGSVYDTLSEIQSASERTEADVTAFREASTDLASFVQSTLQPHFDVDAALRIGDNVYVRDFERAVSRDDQQLQDSVLSRAKSYYQRVRSSGYVANELSRRPVHDSLYDMLVPSGAGDHIVALVGDEFVTWAHPDKTESTSDDGVAQHTHEFPSGYRVYTHAHDHRTGHSLRDHTNEPPLNELYAYGDGDVAILEDAASWRERLDDFQPAFTGLFAPLKSENPATALTLFLGTIGPNFDSTPVYVETFESVDAAQAAVDDDIGTEGTTTLAGQEWERVFYDAADTTIYAYRLRAGSAVVAALPSDVPWERRRDPAADLKGTWLAGE</sequence>
<keyword evidence="3" id="KW-1185">Reference proteome</keyword>
<dbReference type="PROSITE" id="PS51257">
    <property type="entry name" value="PROKAR_LIPOPROTEIN"/>
    <property type="match status" value="1"/>
</dbReference>
<accession>A0A1H3VNL5</accession>
<dbReference type="EMBL" id="FNQT01000001">
    <property type="protein sequence ID" value="SDZ75682.1"/>
    <property type="molecule type" value="Genomic_DNA"/>
</dbReference>
<protein>
    <submittedName>
        <fullName evidence="2">Uncharacterized protein</fullName>
    </submittedName>
</protein>
<dbReference type="STRING" id="555874.SAMN04488065_0071"/>
<dbReference type="OrthoDB" id="302432at2157"/>
<dbReference type="AlphaFoldDB" id="A0A1H3VNL5"/>